<dbReference type="PANTHER" id="PTHR19136:SF81">
    <property type="entry name" value="MOLYBDENUM COFACTOR GUANYLYLTRANSFERASE"/>
    <property type="match status" value="1"/>
</dbReference>
<evidence type="ECO:0000256" key="5">
    <source>
        <dbReference type="ARBA" id="ARBA00022842"/>
    </source>
</evidence>
<dbReference type="InterPro" id="IPR013482">
    <property type="entry name" value="Molybde_CF_guanTrfase"/>
</dbReference>
<keyword evidence="1" id="KW-0963">Cytoplasm</keyword>
<evidence type="ECO:0000259" key="8">
    <source>
        <dbReference type="Pfam" id="PF12804"/>
    </source>
</evidence>
<dbReference type="Gene3D" id="3.90.550.10">
    <property type="entry name" value="Spore Coat Polysaccharide Biosynthesis Protein SpsA, Chain A"/>
    <property type="match status" value="1"/>
</dbReference>
<dbReference type="GO" id="GO:0016779">
    <property type="term" value="F:nucleotidyltransferase activity"/>
    <property type="evidence" value="ECO:0007669"/>
    <property type="project" value="UniProtKB-ARBA"/>
</dbReference>
<dbReference type="AlphaFoldDB" id="A0A3B0RVB5"/>
<keyword evidence="5" id="KW-0460">Magnesium</keyword>
<accession>A0A3B0RVB5</accession>
<dbReference type="InterPro" id="IPR029044">
    <property type="entry name" value="Nucleotide-diphossugar_trans"/>
</dbReference>
<gene>
    <name evidence="9" type="ORF">MNBD_ACTINO01-1091</name>
</gene>
<evidence type="ECO:0000256" key="4">
    <source>
        <dbReference type="ARBA" id="ARBA00022741"/>
    </source>
</evidence>
<keyword evidence="3" id="KW-0479">Metal-binding</keyword>
<protein>
    <recommendedName>
        <fullName evidence="8">MobA-like NTP transferase domain-containing protein</fullName>
    </recommendedName>
</protein>
<dbReference type="Pfam" id="PF12804">
    <property type="entry name" value="NTP_transf_3"/>
    <property type="match status" value="1"/>
</dbReference>
<evidence type="ECO:0000256" key="6">
    <source>
        <dbReference type="ARBA" id="ARBA00023134"/>
    </source>
</evidence>
<feature type="domain" description="MobA-like NTP transferase" evidence="8">
    <location>
        <begin position="7"/>
        <end position="154"/>
    </location>
</feature>
<dbReference type="GO" id="GO:0005525">
    <property type="term" value="F:GTP binding"/>
    <property type="evidence" value="ECO:0007669"/>
    <property type="project" value="UniProtKB-KW"/>
</dbReference>
<dbReference type="InterPro" id="IPR025877">
    <property type="entry name" value="MobA-like_NTP_Trfase"/>
</dbReference>
<evidence type="ECO:0000256" key="1">
    <source>
        <dbReference type="ARBA" id="ARBA00022490"/>
    </source>
</evidence>
<evidence type="ECO:0000256" key="7">
    <source>
        <dbReference type="ARBA" id="ARBA00023150"/>
    </source>
</evidence>
<keyword evidence="7" id="KW-0501">Molybdenum cofactor biosynthesis</keyword>
<dbReference type="EMBL" id="UOEI01000171">
    <property type="protein sequence ID" value="VAV96177.1"/>
    <property type="molecule type" value="Genomic_DNA"/>
</dbReference>
<dbReference type="GO" id="GO:0006777">
    <property type="term" value="P:Mo-molybdopterin cofactor biosynthetic process"/>
    <property type="evidence" value="ECO:0007669"/>
    <property type="project" value="UniProtKB-KW"/>
</dbReference>
<organism evidence="9">
    <name type="scientific">hydrothermal vent metagenome</name>
    <dbReference type="NCBI Taxonomy" id="652676"/>
    <lineage>
        <taxon>unclassified sequences</taxon>
        <taxon>metagenomes</taxon>
        <taxon>ecological metagenomes</taxon>
    </lineage>
</organism>
<dbReference type="PANTHER" id="PTHR19136">
    <property type="entry name" value="MOLYBDENUM COFACTOR GUANYLYLTRANSFERASE"/>
    <property type="match status" value="1"/>
</dbReference>
<dbReference type="GO" id="GO:0046872">
    <property type="term" value="F:metal ion binding"/>
    <property type="evidence" value="ECO:0007669"/>
    <property type="project" value="UniProtKB-KW"/>
</dbReference>
<keyword evidence="2" id="KW-0808">Transferase</keyword>
<evidence type="ECO:0000256" key="3">
    <source>
        <dbReference type="ARBA" id="ARBA00022723"/>
    </source>
</evidence>
<proteinExistence type="inferred from homology"/>
<dbReference type="CDD" id="cd02503">
    <property type="entry name" value="MobA"/>
    <property type="match status" value="1"/>
</dbReference>
<evidence type="ECO:0000313" key="9">
    <source>
        <dbReference type="EMBL" id="VAV96177.1"/>
    </source>
</evidence>
<keyword evidence="4" id="KW-0547">Nucleotide-binding</keyword>
<dbReference type="SUPFAM" id="SSF53448">
    <property type="entry name" value="Nucleotide-diphospho-sugar transferases"/>
    <property type="match status" value="1"/>
</dbReference>
<name>A0A3B0RVB5_9ZZZZ</name>
<reference evidence="9" key="1">
    <citation type="submission" date="2018-06" db="EMBL/GenBank/DDBJ databases">
        <authorList>
            <person name="Zhirakovskaya E."/>
        </authorList>
    </citation>
    <scope>NUCLEOTIDE SEQUENCE</scope>
</reference>
<sequence>MISHTLGVVLAGGKSRRMGIDKASIEVGGTSMLALAVATLSGLFDDVVVAGGSEAPPGCVLLADTLPGAGPLAGLDAAYGVARDRAVFLMALDMPFVDDATVRSIVEPTVDVMAARVPISGNRRHPLCAVYGANLGPLVTERLVREDRSMAAFIAGIDGVEYVRVEERPMVNVNTIEDLEAALRESGPPRSTR</sequence>
<keyword evidence="6" id="KW-0342">GTP-binding</keyword>
<evidence type="ECO:0000256" key="2">
    <source>
        <dbReference type="ARBA" id="ARBA00022679"/>
    </source>
</evidence>
<dbReference type="HAMAP" id="MF_00316">
    <property type="entry name" value="MobA"/>
    <property type="match status" value="1"/>
</dbReference>